<evidence type="ECO:0000313" key="1">
    <source>
        <dbReference type="EMBL" id="MEJ8569799.1"/>
    </source>
</evidence>
<name>A0AAW9RK67_9GAMM</name>
<keyword evidence="1" id="KW-0560">Oxidoreductase</keyword>
<sequence length="202" mass="21570">MAFIDIIPPDRAEGRLAKLYRRVSGPGGQVDNVLQVHSLRPHSLEGHMGLYKAVLHHPGNTLPGWYLEAVGVLVSHLNGCDYCFGHHSAGLRRLLDPADGDFDAWLGAITAAEPGPPLDAAQCAGLRYARRLTREPESITQADIDALRTAGLEDGQIVEINQVAAYFAYANRTVSGLGASAEGEVLGLSPDAADDPQSWSHG</sequence>
<dbReference type="PANTHER" id="PTHR35446">
    <property type="entry name" value="SI:CH211-175M2.5"/>
    <property type="match status" value="1"/>
</dbReference>
<dbReference type="Proteomes" id="UP001359886">
    <property type="component" value="Unassembled WGS sequence"/>
</dbReference>
<proteinExistence type="predicted"/>
<comment type="caution">
    <text evidence="1">The sequence shown here is derived from an EMBL/GenBank/DDBJ whole genome shotgun (WGS) entry which is preliminary data.</text>
</comment>
<accession>A0AAW9RK67</accession>
<dbReference type="EMBL" id="JAZHOG010000020">
    <property type="protein sequence ID" value="MEJ8569799.1"/>
    <property type="molecule type" value="Genomic_DNA"/>
</dbReference>
<gene>
    <name evidence="1" type="ORF">V3330_19380</name>
</gene>
<dbReference type="PANTHER" id="PTHR35446:SF2">
    <property type="entry name" value="CARBOXYMUCONOLACTONE DECARBOXYLASE-LIKE DOMAIN-CONTAINING PROTEIN"/>
    <property type="match status" value="1"/>
</dbReference>
<dbReference type="InterPro" id="IPR010195">
    <property type="entry name" value="Uncharacterised_peroxidase-rel"/>
</dbReference>
<dbReference type="NCBIfam" id="TIGR01926">
    <property type="entry name" value="peroxid_rel"/>
    <property type="match status" value="1"/>
</dbReference>
<reference evidence="1 2" key="1">
    <citation type="submission" date="2024-02" db="EMBL/GenBank/DDBJ databases">
        <title>A novel Wenzhouxiangellaceae bacterium, isolated from coastal sediments.</title>
        <authorList>
            <person name="Du Z.-J."/>
            <person name="Ye Y.-Q."/>
            <person name="Zhang X.-Y."/>
        </authorList>
    </citation>
    <scope>NUCLEOTIDE SEQUENCE [LARGE SCALE GENOMIC DNA]</scope>
    <source>
        <strain evidence="1 2">CH-27</strain>
    </source>
</reference>
<dbReference type="Gene3D" id="1.20.1290.10">
    <property type="entry name" value="AhpD-like"/>
    <property type="match status" value="1"/>
</dbReference>
<protein>
    <submittedName>
        <fullName evidence="1">Peroxidase-related enzyme</fullName>
    </submittedName>
</protein>
<evidence type="ECO:0000313" key="2">
    <source>
        <dbReference type="Proteomes" id="UP001359886"/>
    </source>
</evidence>
<organism evidence="1 2">
    <name type="scientific">Elongatibacter sediminis</name>
    <dbReference type="NCBI Taxonomy" id="3119006"/>
    <lineage>
        <taxon>Bacteria</taxon>
        <taxon>Pseudomonadati</taxon>
        <taxon>Pseudomonadota</taxon>
        <taxon>Gammaproteobacteria</taxon>
        <taxon>Chromatiales</taxon>
        <taxon>Wenzhouxiangellaceae</taxon>
        <taxon>Elongatibacter</taxon>
    </lineage>
</organism>
<dbReference type="SUPFAM" id="SSF69118">
    <property type="entry name" value="AhpD-like"/>
    <property type="match status" value="1"/>
</dbReference>
<keyword evidence="2" id="KW-1185">Reference proteome</keyword>
<keyword evidence="1" id="KW-0575">Peroxidase</keyword>
<dbReference type="RefSeq" id="WP_354697126.1">
    <property type="nucleotide sequence ID" value="NZ_JAZHOG010000020.1"/>
</dbReference>
<dbReference type="InterPro" id="IPR029032">
    <property type="entry name" value="AhpD-like"/>
</dbReference>
<dbReference type="AlphaFoldDB" id="A0AAW9RK67"/>
<dbReference type="GO" id="GO:0004601">
    <property type="term" value="F:peroxidase activity"/>
    <property type="evidence" value="ECO:0007669"/>
    <property type="project" value="UniProtKB-KW"/>
</dbReference>